<keyword evidence="9 11" id="KW-0472">Membrane</keyword>
<evidence type="ECO:0000256" key="1">
    <source>
        <dbReference type="ARBA" id="ARBA00004429"/>
    </source>
</evidence>
<proteinExistence type="inferred from homology"/>
<protein>
    <submittedName>
        <fullName evidence="14">ABC transporter ATP-binding protein</fullName>
    </submittedName>
</protein>
<evidence type="ECO:0000256" key="4">
    <source>
        <dbReference type="ARBA" id="ARBA00022519"/>
    </source>
</evidence>
<evidence type="ECO:0000259" key="13">
    <source>
        <dbReference type="PROSITE" id="PS50929"/>
    </source>
</evidence>
<dbReference type="GO" id="GO:0034040">
    <property type="term" value="F:ATPase-coupled lipid transmembrane transporter activity"/>
    <property type="evidence" value="ECO:0007669"/>
    <property type="project" value="TreeGrafter"/>
</dbReference>
<dbReference type="RefSeq" id="WP_193497357.1">
    <property type="nucleotide sequence ID" value="NZ_CP063169.1"/>
</dbReference>
<dbReference type="KEGG" id="halt:IM660_19270"/>
<dbReference type="PANTHER" id="PTHR24221:SF646">
    <property type="entry name" value="HAEMOLYSIN SECRETION ATP-BINDING PROTEIN"/>
    <property type="match status" value="1"/>
</dbReference>
<keyword evidence="7 14" id="KW-0067">ATP-binding</keyword>
<evidence type="ECO:0000313" key="14">
    <source>
        <dbReference type="EMBL" id="QOR70682.1"/>
    </source>
</evidence>
<keyword evidence="4" id="KW-0997">Cell inner membrane</keyword>
<comment type="similarity">
    <text evidence="10">Belongs to the ABC transporter superfamily. Siderophore-Fe(3+) uptake transporter (SIUT) (TC 3.A.1.21) family.</text>
</comment>
<dbReference type="InterPro" id="IPR011527">
    <property type="entry name" value="ABC1_TM_dom"/>
</dbReference>
<dbReference type="InterPro" id="IPR039421">
    <property type="entry name" value="Type_1_exporter"/>
</dbReference>
<evidence type="ECO:0000256" key="8">
    <source>
        <dbReference type="ARBA" id="ARBA00022989"/>
    </source>
</evidence>
<feature type="transmembrane region" description="Helical" evidence="11">
    <location>
        <begin position="242"/>
        <end position="262"/>
    </location>
</feature>
<dbReference type="Proteomes" id="UP000593758">
    <property type="component" value="Chromosome"/>
</dbReference>
<evidence type="ECO:0000256" key="9">
    <source>
        <dbReference type="ARBA" id="ARBA00023136"/>
    </source>
</evidence>
<dbReference type="InterPro" id="IPR027417">
    <property type="entry name" value="P-loop_NTPase"/>
</dbReference>
<dbReference type="GO" id="GO:0005524">
    <property type="term" value="F:ATP binding"/>
    <property type="evidence" value="ECO:0007669"/>
    <property type="project" value="UniProtKB-KW"/>
</dbReference>
<keyword evidence="5 11" id="KW-0812">Transmembrane</keyword>
<feature type="transmembrane region" description="Helical" evidence="11">
    <location>
        <begin position="56"/>
        <end position="74"/>
    </location>
</feature>
<dbReference type="FunFam" id="3.40.50.300:FF:000221">
    <property type="entry name" value="Multidrug ABC transporter ATP-binding protein"/>
    <property type="match status" value="1"/>
</dbReference>
<evidence type="ECO:0000256" key="2">
    <source>
        <dbReference type="ARBA" id="ARBA00022448"/>
    </source>
</evidence>
<dbReference type="SMART" id="SM00382">
    <property type="entry name" value="AAA"/>
    <property type="match status" value="1"/>
</dbReference>
<feature type="domain" description="ABC transporter" evidence="12">
    <location>
        <begin position="335"/>
        <end position="575"/>
    </location>
</feature>
<accession>A0A7M1SVA2</accession>
<keyword evidence="2" id="KW-0813">Transport</keyword>
<dbReference type="SUPFAM" id="SSF52540">
    <property type="entry name" value="P-loop containing nucleoside triphosphate hydrolases"/>
    <property type="match status" value="1"/>
</dbReference>
<dbReference type="EMBL" id="CP063169">
    <property type="protein sequence ID" value="QOR70682.1"/>
    <property type="molecule type" value="Genomic_DNA"/>
</dbReference>
<keyword evidence="8 11" id="KW-1133">Transmembrane helix</keyword>
<evidence type="ECO:0000256" key="11">
    <source>
        <dbReference type="SAM" id="Phobius"/>
    </source>
</evidence>
<dbReference type="InterPro" id="IPR003593">
    <property type="entry name" value="AAA+_ATPase"/>
</dbReference>
<keyword evidence="3" id="KW-1003">Cell membrane</keyword>
<dbReference type="PROSITE" id="PS00211">
    <property type="entry name" value="ABC_TRANSPORTER_1"/>
    <property type="match status" value="1"/>
</dbReference>
<dbReference type="Gene3D" id="1.20.1560.10">
    <property type="entry name" value="ABC transporter type 1, transmembrane domain"/>
    <property type="match status" value="1"/>
</dbReference>
<dbReference type="AlphaFoldDB" id="A0A7M1SVA2"/>
<evidence type="ECO:0000256" key="5">
    <source>
        <dbReference type="ARBA" id="ARBA00022692"/>
    </source>
</evidence>
<dbReference type="Gene3D" id="3.40.50.300">
    <property type="entry name" value="P-loop containing nucleotide triphosphate hydrolases"/>
    <property type="match status" value="1"/>
</dbReference>
<dbReference type="GO" id="GO:0016887">
    <property type="term" value="F:ATP hydrolysis activity"/>
    <property type="evidence" value="ECO:0007669"/>
    <property type="project" value="InterPro"/>
</dbReference>
<comment type="subcellular location">
    <subcellularLocation>
        <location evidence="1">Cell inner membrane</location>
        <topology evidence="1">Multi-pass membrane protein</topology>
    </subcellularLocation>
</comment>
<keyword evidence="15" id="KW-1185">Reference proteome</keyword>
<organism evidence="14 15">
    <name type="scientific">Ruania alkalisoli</name>
    <dbReference type="NCBI Taxonomy" id="2779775"/>
    <lineage>
        <taxon>Bacteria</taxon>
        <taxon>Bacillati</taxon>
        <taxon>Actinomycetota</taxon>
        <taxon>Actinomycetes</taxon>
        <taxon>Micrococcales</taxon>
        <taxon>Ruaniaceae</taxon>
        <taxon>Ruania</taxon>
    </lineage>
</organism>
<dbReference type="PROSITE" id="PS50929">
    <property type="entry name" value="ABC_TM1F"/>
    <property type="match status" value="1"/>
</dbReference>
<feature type="transmembrane region" description="Helical" evidence="11">
    <location>
        <begin position="157"/>
        <end position="175"/>
    </location>
</feature>
<gene>
    <name evidence="14" type="ORF">IM660_19270</name>
</gene>
<dbReference type="GO" id="GO:0005886">
    <property type="term" value="C:plasma membrane"/>
    <property type="evidence" value="ECO:0007669"/>
    <property type="project" value="UniProtKB-SubCell"/>
</dbReference>
<feature type="domain" description="ABC transmembrane type-1" evidence="13">
    <location>
        <begin position="19"/>
        <end position="297"/>
    </location>
</feature>
<feature type="transmembrane region" description="Helical" evidence="11">
    <location>
        <begin position="132"/>
        <end position="151"/>
    </location>
</feature>
<sequence>MMIDANVAPYARQAWPRLAGTAAITLLASGASIGAAFAMAAAFTRILSTDGTLPAGPLTAAVALLGLRALLLWCRDQSALHTGTVVARSIREKLLRHIVALGPAHRWPGGRASAHLAAVDGCEHLKGYVGNYLPQVLAAILVPAALTVALFLRDPAVALVVVAGVACVPLAHRITKRLLGARAAEHWRAYDRYAARVSDNIAGIATLAGFGAAERRGAALARDAETLRAATTANMNVSLSTYVITSAAMLLGTSGATLLAAWHAAEGRLAAGDVLLVLFLAAECFRPLQDLQSYWHEGFYGLAAAASINRILATEPQVTTAADATPIALAGPPGLRLEHVSFTYPGAERASLNQISVTIPAGRTTALVGASGAGKTTLTALLLRDIDPDDGSVLLVTADGHHDLRTLPLSQVRHISARVSQDVVLMDGTVAENVRLAAPTDASDTEVDDAMAAARVTPFLADLPEGPASHVGEGGRRLSGGQRQRVALARALVQRAPLLVLDEATSALDGENEALITEAVRSGDGSRTTVVIAHRLSTVAHADHVIVLGEGRVLEEGTAAQLEAEGGPWAAMVRAQRIADGGAQVFS</sequence>
<evidence type="ECO:0000256" key="10">
    <source>
        <dbReference type="ARBA" id="ARBA00023455"/>
    </source>
</evidence>
<dbReference type="Pfam" id="PF00664">
    <property type="entry name" value="ABC_membrane"/>
    <property type="match status" value="1"/>
</dbReference>
<dbReference type="Pfam" id="PF00005">
    <property type="entry name" value="ABC_tran"/>
    <property type="match status" value="1"/>
</dbReference>
<dbReference type="PROSITE" id="PS50893">
    <property type="entry name" value="ABC_TRANSPORTER_2"/>
    <property type="match status" value="1"/>
</dbReference>
<dbReference type="InterPro" id="IPR003439">
    <property type="entry name" value="ABC_transporter-like_ATP-bd"/>
</dbReference>
<dbReference type="SUPFAM" id="SSF90123">
    <property type="entry name" value="ABC transporter transmembrane region"/>
    <property type="match status" value="1"/>
</dbReference>
<dbReference type="PANTHER" id="PTHR24221">
    <property type="entry name" value="ATP-BINDING CASSETTE SUB-FAMILY B"/>
    <property type="match status" value="1"/>
</dbReference>
<dbReference type="InterPro" id="IPR036640">
    <property type="entry name" value="ABC1_TM_sf"/>
</dbReference>
<evidence type="ECO:0000256" key="7">
    <source>
        <dbReference type="ARBA" id="ARBA00022840"/>
    </source>
</evidence>
<evidence type="ECO:0000256" key="3">
    <source>
        <dbReference type="ARBA" id="ARBA00022475"/>
    </source>
</evidence>
<evidence type="ECO:0000259" key="12">
    <source>
        <dbReference type="PROSITE" id="PS50893"/>
    </source>
</evidence>
<reference evidence="14 15" key="1">
    <citation type="submission" date="2020-10" db="EMBL/GenBank/DDBJ databases">
        <title>Haloactinobacterium sp. RN3S43, a bacterium isolated from saline soil.</title>
        <authorList>
            <person name="Sun J.-Q."/>
        </authorList>
    </citation>
    <scope>NUCLEOTIDE SEQUENCE [LARGE SCALE GENOMIC DNA]</scope>
    <source>
        <strain evidence="14 15">RN3S43</strain>
    </source>
</reference>
<keyword evidence="6" id="KW-0547">Nucleotide-binding</keyword>
<dbReference type="InterPro" id="IPR017871">
    <property type="entry name" value="ABC_transporter-like_CS"/>
</dbReference>
<evidence type="ECO:0000256" key="6">
    <source>
        <dbReference type="ARBA" id="ARBA00022741"/>
    </source>
</evidence>
<evidence type="ECO:0000313" key="15">
    <source>
        <dbReference type="Proteomes" id="UP000593758"/>
    </source>
</evidence>
<dbReference type="GO" id="GO:0140359">
    <property type="term" value="F:ABC-type transporter activity"/>
    <property type="evidence" value="ECO:0007669"/>
    <property type="project" value="InterPro"/>
</dbReference>
<name>A0A7M1SVA2_9MICO</name>